<protein>
    <submittedName>
        <fullName evidence="1">Uncharacterized protein</fullName>
    </submittedName>
</protein>
<dbReference type="Proteomes" id="UP001383192">
    <property type="component" value="Unassembled WGS sequence"/>
</dbReference>
<dbReference type="InterPro" id="IPR008949">
    <property type="entry name" value="Isoprenoid_synthase_dom_sf"/>
</dbReference>
<sequence length="149" mass="16660">MKVHEAATWPDYLCSKMGLSPLYAFAIFLVHSPPVSESYIQVMGDAHCFIEGANDVLSFYKEFLAGETGNYISCRVVVMKRSQVEALQDVANANRVVNAYHRICETLKGQELMAWMVFAAGYLTFPCDRYLLDEILSPVLYGGEMKVGS</sequence>
<dbReference type="AlphaFoldDB" id="A0AAW0DN73"/>
<dbReference type="SUPFAM" id="SSF48576">
    <property type="entry name" value="Terpenoid synthases"/>
    <property type="match status" value="1"/>
</dbReference>
<evidence type="ECO:0000313" key="1">
    <source>
        <dbReference type="EMBL" id="KAK7053209.1"/>
    </source>
</evidence>
<dbReference type="Gene3D" id="1.10.600.10">
    <property type="entry name" value="Farnesyl Diphosphate Synthase"/>
    <property type="match status" value="1"/>
</dbReference>
<proteinExistence type="predicted"/>
<gene>
    <name evidence="1" type="ORF">VNI00_003828</name>
</gene>
<accession>A0AAW0DN73</accession>
<comment type="caution">
    <text evidence="1">The sequence shown here is derived from an EMBL/GenBank/DDBJ whole genome shotgun (WGS) entry which is preliminary data.</text>
</comment>
<name>A0AAW0DN73_9AGAR</name>
<keyword evidence="2" id="KW-1185">Reference proteome</keyword>
<dbReference type="EMBL" id="JAYKXP010000010">
    <property type="protein sequence ID" value="KAK7053209.1"/>
    <property type="molecule type" value="Genomic_DNA"/>
</dbReference>
<evidence type="ECO:0000313" key="2">
    <source>
        <dbReference type="Proteomes" id="UP001383192"/>
    </source>
</evidence>
<organism evidence="1 2">
    <name type="scientific">Paramarasmius palmivorus</name>
    <dbReference type="NCBI Taxonomy" id="297713"/>
    <lineage>
        <taxon>Eukaryota</taxon>
        <taxon>Fungi</taxon>
        <taxon>Dikarya</taxon>
        <taxon>Basidiomycota</taxon>
        <taxon>Agaricomycotina</taxon>
        <taxon>Agaricomycetes</taxon>
        <taxon>Agaricomycetidae</taxon>
        <taxon>Agaricales</taxon>
        <taxon>Marasmiineae</taxon>
        <taxon>Marasmiaceae</taxon>
        <taxon>Paramarasmius</taxon>
    </lineage>
</organism>
<reference evidence="1 2" key="1">
    <citation type="submission" date="2024-01" db="EMBL/GenBank/DDBJ databases">
        <title>A draft genome for a cacao thread blight-causing isolate of Paramarasmius palmivorus.</title>
        <authorList>
            <person name="Baruah I.K."/>
            <person name="Bukari Y."/>
            <person name="Amoako-Attah I."/>
            <person name="Meinhardt L.W."/>
            <person name="Bailey B.A."/>
            <person name="Cohen S.P."/>
        </authorList>
    </citation>
    <scope>NUCLEOTIDE SEQUENCE [LARGE SCALE GENOMIC DNA]</scope>
    <source>
        <strain evidence="1 2">GH-12</strain>
    </source>
</reference>